<evidence type="ECO:0000313" key="3">
    <source>
        <dbReference type="EMBL" id="MCL1627629.1"/>
    </source>
</evidence>
<feature type="domain" description="EF-hand" evidence="2">
    <location>
        <begin position="126"/>
        <end position="153"/>
    </location>
</feature>
<sequence>MKLTILAAALLLPLPVLAQGNGTPGAGFIAEWDISGTGAVTPADVLERRASLFEMFDLDGSGMLDAAELQNMAQTIADREAVEAEQRKGQGKGDGYGGNGPGQIIHDAMAVAFNDADGDGQITTAEFDDASARLFPMIDRNGDGVIDKADFGR</sequence>
<dbReference type="SUPFAM" id="SSF47473">
    <property type="entry name" value="EF-hand"/>
    <property type="match status" value="1"/>
</dbReference>
<evidence type="ECO:0000259" key="2">
    <source>
        <dbReference type="PROSITE" id="PS50222"/>
    </source>
</evidence>
<evidence type="ECO:0000256" key="1">
    <source>
        <dbReference type="SAM" id="SignalP"/>
    </source>
</evidence>
<gene>
    <name evidence="3" type="ORF">M3N55_02700</name>
</gene>
<proteinExistence type="predicted"/>
<dbReference type="RefSeq" id="WP_249056142.1">
    <property type="nucleotide sequence ID" value="NZ_JALZWP010000002.1"/>
</dbReference>
<evidence type="ECO:0000313" key="4">
    <source>
        <dbReference type="Proteomes" id="UP001202550"/>
    </source>
</evidence>
<dbReference type="InterPro" id="IPR011992">
    <property type="entry name" value="EF-hand-dom_pair"/>
</dbReference>
<organism evidence="3 4">
    <name type="scientific">Roseinatronobacter domitianus</name>
    <dbReference type="NCBI Taxonomy" id="2940293"/>
    <lineage>
        <taxon>Bacteria</taxon>
        <taxon>Pseudomonadati</taxon>
        <taxon>Pseudomonadota</taxon>
        <taxon>Alphaproteobacteria</taxon>
        <taxon>Rhodobacterales</taxon>
        <taxon>Paracoccaceae</taxon>
        <taxon>Roseinatronobacter</taxon>
    </lineage>
</organism>
<dbReference type="InterPro" id="IPR018247">
    <property type="entry name" value="EF_Hand_1_Ca_BS"/>
</dbReference>
<accession>A0ABT0LYD6</accession>
<dbReference type="PROSITE" id="PS00018">
    <property type="entry name" value="EF_HAND_1"/>
    <property type="match status" value="2"/>
</dbReference>
<feature type="chain" id="PRO_5046427792" evidence="1">
    <location>
        <begin position="19"/>
        <end position="153"/>
    </location>
</feature>
<keyword evidence="1" id="KW-0732">Signal</keyword>
<dbReference type="PROSITE" id="PS50222">
    <property type="entry name" value="EF_HAND_2"/>
    <property type="match status" value="2"/>
</dbReference>
<feature type="domain" description="EF-hand" evidence="2">
    <location>
        <begin position="44"/>
        <end position="79"/>
    </location>
</feature>
<name>A0ABT0LYD6_9RHOB</name>
<dbReference type="EMBL" id="JALZWP010000002">
    <property type="protein sequence ID" value="MCL1627629.1"/>
    <property type="molecule type" value="Genomic_DNA"/>
</dbReference>
<dbReference type="Proteomes" id="UP001202550">
    <property type="component" value="Unassembled WGS sequence"/>
</dbReference>
<protein>
    <submittedName>
        <fullName evidence="3">EF-hand domain-containing protein</fullName>
    </submittedName>
</protein>
<dbReference type="Gene3D" id="1.10.238.10">
    <property type="entry name" value="EF-hand"/>
    <property type="match status" value="1"/>
</dbReference>
<dbReference type="Pfam" id="PF13202">
    <property type="entry name" value="EF-hand_5"/>
    <property type="match status" value="3"/>
</dbReference>
<reference evidence="3 4" key="1">
    <citation type="submission" date="2022-05" db="EMBL/GenBank/DDBJ databases">
        <title>Seasonal and diel survey of microbial diversity of the Tyrrhenian coast.</title>
        <authorList>
            <person name="Gattoni G."/>
            <person name="Corral P."/>
        </authorList>
    </citation>
    <scope>NUCLEOTIDE SEQUENCE [LARGE SCALE GENOMIC DNA]</scope>
    <source>
        <strain evidence="3 4">V10</strain>
    </source>
</reference>
<dbReference type="InterPro" id="IPR002048">
    <property type="entry name" value="EF_hand_dom"/>
</dbReference>
<feature type="signal peptide" evidence="1">
    <location>
        <begin position="1"/>
        <end position="18"/>
    </location>
</feature>
<keyword evidence="4" id="KW-1185">Reference proteome</keyword>
<dbReference type="SMART" id="SM00054">
    <property type="entry name" value="EFh"/>
    <property type="match status" value="2"/>
</dbReference>
<comment type="caution">
    <text evidence="3">The sequence shown here is derived from an EMBL/GenBank/DDBJ whole genome shotgun (WGS) entry which is preliminary data.</text>
</comment>